<evidence type="ECO:0000313" key="2">
    <source>
        <dbReference type="EMBL" id="MEU3555685.1"/>
    </source>
</evidence>
<dbReference type="SUPFAM" id="SSF52980">
    <property type="entry name" value="Restriction endonuclease-like"/>
    <property type="match status" value="1"/>
</dbReference>
<evidence type="ECO:0000259" key="1">
    <source>
        <dbReference type="Pfam" id="PF05685"/>
    </source>
</evidence>
<dbReference type="Proteomes" id="UP001550850">
    <property type="component" value="Unassembled WGS sequence"/>
</dbReference>
<reference evidence="2 3" key="1">
    <citation type="submission" date="2024-06" db="EMBL/GenBank/DDBJ databases">
        <title>The Natural Products Discovery Center: Release of the First 8490 Sequenced Strains for Exploring Actinobacteria Biosynthetic Diversity.</title>
        <authorList>
            <person name="Kalkreuter E."/>
            <person name="Kautsar S.A."/>
            <person name="Yang D."/>
            <person name="Bader C.D."/>
            <person name="Teijaro C.N."/>
            <person name="Fluegel L."/>
            <person name="Davis C.M."/>
            <person name="Simpson J.R."/>
            <person name="Lauterbach L."/>
            <person name="Steele A.D."/>
            <person name="Gui C."/>
            <person name="Meng S."/>
            <person name="Li G."/>
            <person name="Viehrig K."/>
            <person name="Ye F."/>
            <person name="Su P."/>
            <person name="Kiefer A.F."/>
            <person name="Nichols A."/>
            <person name="Cepeda A.J."/>
            <person name="Yan W."/>
            <person name="Fan B."/>
            <person name="Jiang Y."/>
            <person name="Adhikari A."/>
            <person name="Zheng C.-J."/>
            <person name="Schuster L."/>
            <person name="Cowan T.M."/>
            <person name="Smanski M.J."/>
            <person name="Chevrette M.G."/>
            <person name="De Carvalho L.P.S."/>
            <person name="Shen B."/>
        </authorList>
    </citation>
    <scope>NUCLEOTIDE SEQUENCE [LARGE SCALE GENOMIC DNA]</scope>
    <source>
        <strain evidence="2 3">NPDC038104</strain>
    </source>
</reference>
<dbReference type="Pfam" id="PF05685">
    <property type="entry name" value="Uma2"/>
    <property type="match status" value="1"/>
</dbReference>
<keyword evidence="2" id="KW-0255">Endonuclease</keyword>
<proteinExistence type="predicted"/>
<dbReference type="PANTHER" id="PTHR35400:SF3">
    <property type="entry name" value="SLL1072 PROTEIN"/>
    <property type="match status" value="1"/>
</dbReference>
<gene>
    <name evidence="2" type="ORF">AB0E65_15935</name>
</gene>
<keyword evidence="2" id="KW-0378">Hydrolase</keyword>
<keyword evidence="2" id="KW-0540">Nuclease</keyword>
<keyword evidence="3" id="KW-1185">Reference proteome</keyword>
<name>A0ABV2YIY7_9ACTN</name>
<dbReference type="GO" id="GO:0004519">
    <property type="term" value="F:endonuclease activity"/>
    <property type="evidence" value="ECO:0007669"/>
    <property type="project" value="UniProtKB-KW"/>
</dbReference>
<dbReference type="RefSeq" id="WP_245967656.1">
    <property type="nucleotide sequence ID" value="NZ_BEVZ01000005.1"/>
</dbReference>
<comment type="caution">
    <text evidence="2">The sequence shown here is derived from an EMBL/GenBank/DDBJ whole genome shotgun (WGS) entry which is preliminary data.</text>
</comment>
<sequence length="150" mass="16943">MRNEAVQDQIPRSRWRRLQTQNVTILAEASQPQPDLVVIERGIGPRHGSLMPCEIITMVVEVVSRTSVERDCGVKRSVYAAARIPAYFVIDPIMGRCVLLTEPTGDAERADYRGQRITKFGDRTPLDPLGLELETEEFEVYGTARPHRLP</sequence>
<dbReference type="Gene3D" id="3.90.1570.10">
    <property type="entry name" value="tt1808, chain A"/>
    <property type="match status" value="1"/>
</dbReference>
<dbReference type="EMBL" id="JBEZUR010000022">
    <property type="protein sequence ID" value="MEU3555685.1"/>
    <property type="molecule type" value="Genomic_DNA"/>
</dbReference>
<dbReference type="PANTHER" id="PTHR35400">
    <property type="entry name" value="SLR1083 PROTEIN"/>
    <property type="match status" value="1"/>
</dbReference>
<dbReference type="CDD" id="cd06260">
    <property type="entry name" value="DUF820-like"/>
    <property type="match status" value="1"/>
</dbReference>
<evidence type="ECO:0000313" key="3">
    <source>
        <dbReference type="Proteomes" id="UP001550850"/>
    </source>
</evidence>
<dbReference type="InterPro" id="IPR011335">
    <property type="entry name" value="Restrct_endonuc-II-like"/>
</dbReference>
<accession>A0ABV2YIY7</accession>
<dbReference type="InterPro" id="IPR012296">
    <property type="entry name" value="Nuclease_put_TT1808"/>
</dbReference>
<feature type="domain" description="Putative restriction endonuclease" evidence="1">
    <location>
        <begin position="21"/>
        <end position="133"/>
    </location>
</feature>
<organism evidence="2 3">
    <name type="scientific">Streptomyces fragilis</name>
    <dbReference type="NCBI Taxonomy" id="67301"/>
    <lineage>
        <taxon>Bacteria</taxon>
        <taxon>Bacillati</taxon>
        <taxon>Actinomycetota</taxon>
        <taxon>Actinomycetes</taxon>
        <taxon>Kitasatosporales</taxon>
        <taxon>Streptomycetaceae</taxon>
        <taxon>Streptomyces</taxon>
    </lineage>
</organism>
<dbReference type="InterPro" id="IPR008538">
    <property type="entry name" value="Uma2"/>
</dbReference>
<protein>
    <submittedName>
        <fullName evidence="2">Uma2 family endonuclease</fullName>
    </submittedName>
</protein>